<organism evidence="4 5">
    <name type="scientific">Eimeria acervulina</name>
    <name type="common">Coccidian parasite</name>
    <dbReference type="NCBI Taxonomy" id="5801"/>
    <lineage>
        <taxon>Eukaryota</taxon>
        <taxon>Sar</taxon>
        <taxon>Alveolata</taxon>
        <taxon>Apicomplexa</taxon>
        <taxon>Conoidasida</taxon>
        <taxon>Coccidia</taxon>
        <taxon>Eucoccidiorida</taxon>
        <taxon>Eimeriorina</taxon>
        <taxon>Eimeriidae</taxon>
        <taxon>Eimeria</taxon>
    </lineage>
</organism>
<keyword evidence="2" id="KW-0732">Signal</keyword>
<dbReference type="Pfam" id="PF01965">
    <property type="entry name" value="DJ-1_PfpI"/>
    <property type="match status" value="1"/>
</dbReference>
<dbReference type="RefSeq" id="XP_013246706.1">
    <property type="nucleotide sequence ID" value="XM_013391252.1"/>
</dbReference>
<keyword evidence="1" id="KW-0677">Repeat</keyword>
<name>U6H0I7_EIMAC</name>
<dbReference type="AlphaFoldDB" id="U6H0I7"/>
<keyword evidence="5" id="KW-1185">Reference proteome</keyword>
<dbReference type="FunFam" id="3.40.50.880:FF:000015">
    <property type="entry name" value="Protein DJ-1 homolog C"/>
    <property type="match status" value="1"/>
</dbReference>
<evidence type="ECO:0000313" key="5">
    <source>
        <dbReference type="Proteomes" id="UP000018050"/>
    </source>
</evidence>
<dbReference type="PANTHER" id="PTHR48094">
    <property type="entry name" value="PROTEIN/NUCLEIC ACID DEGLYCASE DJ-1-RELATED"/>
    <property type="match status" value="1"/>
</dbReference>
<evidence type="ECO:0000313" key="4">
    <source>
        <dbReference type="EMBL" id="CDI84279.1"/>
    </source>
</evidence>
<dbReference type="Gene3D" id="3.40.50.880">
    <property type="match status" value="1"/>
</dbReference>
<dbReference type="SUPFAM" id="SSF52317">
    <property type="entry name" value="Class I glutamine amidotransferase-like"/>
    <property type="match status" value="1"/>
</dbReference>
<sequence>MGLRVAVLLLLVFLLFHVIIETPARTAGRTFKTAACLQLGCRALPASFLSSYGVDLGFISQKHAFKSQFSPVRFHSDQLKSVYSPPLSSIPQARAALNSAISKQQQLQQHRILHRASRSTMTKTALVILANGAEDIEFASPVDVLRRAGVKVVVASLGEGLIVKTAQGLRIEGDMPLEDVSPDAHYDVIVLPGGLKGAENCRDSAHLASLLKQQHAAGRWIAAICASPALVLTHHGLLENINSVAYPSFMSHIKHKGEGRVCVDKHYITSIGPGSAMEFSLEIVKRLCGEAKYEELRKGLCVV</sequence>
<protein>
    <recommendedName>
        <fullName evidence="3">DJ-1/PfpI domain-containing protein</fullName>
    </recommendedName>
</protein>
<dbReference type="OrthoDB" id="347686at2759"/>
<dbReference type="GO" id="GO:0005737">
    <property type="term" value="C:cytoplasm"/>
    <property type="evidence" value="ECO:0007669"/>
    <property type="project" value="TreeGrafter"/>
</dbReference>
<dbReference type="InterPro" id="IPR029062">
    <property type="entry name" value="Class_I_gatase-like"/>
</dbReference>
<dbReference type="VEuPathDB" id="ToxoDB:EAH_00051110"/>
<dbReference type="GeneID" id="25273181"/>
<feature type="signal peptide" evidence="2">
    <location>
        <begin position="1"/>
        <end position="21"/>
    </location>
</feature>
<dbReference type="NCBIfam" id="TIGR01383">
    <property type="entry name" value="not_thiJ"/>
    <property type="match status" value="1"/>
</dbReference>
<dbReference type="OMA" id="NCRDSAH"/>
<dbReference type="GO" id="GO:1903189">
    <property type="term" value="P:glyoxal metabolic process"/>
    <property type="evidence" value="ECO:0007669"/>
    <property type="project" value="TreeGrafter"/>
</dbReference>
<dbReference type="InterPro" id="IPR050325">
    <property type="entry name" value="Prot/Nucl_acid_deglycase"/>
</dbReference>
<reference evidence="4" key="1">
    <citation type="submission" date="2013-10" db="EMBL/GenBank/DDBJ databases">
        <title>Genomic analysis of the causative agents of coccidiosis in chickens.</title>
        <authorList>
            <person name="Reid A.J."/>
            <person name="Blake D."/>
            <person name="Billington K."/>
            <person name="Browne H."/>
            <person name="Dunn M."/>
            <person name="Hung S."/>
            <person name="Kawahara F."/>
            <person name="Miranda-Saavedra D."/>
            <person name="Mourier T."/>
            <person name="Nagra H."/>
            <person name="Otto T.D."/>
            <person name="Rawlings N."/>
            <person name="Sanchez A."/>
            <person name="Sanders M."/>
            <person name="Subramaniam C."/>
            <person name="Tay Y."/>
            <person name="Dear P."/>
            <person name="Doerig C."/>
            <person name="Gruber A."/>
            <person name="Parkinson J."/>
            <person name="Shirley M."/>
            <person name="Wan K.L."/>
            <person name="Berriman M."/>
            <person name="Tomley F."/>
            <person name="Pain A."/>
        </authorList>
    </citation>
    <scope>NUCLEOTIDE SEQUENCE</scope>
    <source>
        <strain evidence="4">Houghton</strain>
    </source>
</reference>
<proteinExistence type="predicted"/>
<dbReference type="CDD" id="cd03135">
    <property type="entry name" value="GATase1_DJ-1"/>
    <property type="match status" value="1"/>
</dbReference>
<evidence type="ECO:0000256" key="1">
    <source>
        <dbReference type="ARBA" id="ARBA00022737"/>
    </source>
</evidence>
<evidence type="ECO:0000259" key="3">
    <source>
        <dbReference type="Pfam" id="PF01965"/>
    </source>
</evidence>
<feature type="chain" id="PRO_5004670380" description="DJ-1/PfpI domain-containing protein" evidence="2">
    <location>
        <begin position="22"/>
        <end position="303"/>
    </location>
</feature>
<dbReference type="InterPro" id="IPR006287">
    <property type="entry name" value="DJ-1"/>
</dbReference>
<feature type="domain" description="DJ-1/PfpI" evidence="3">
    <location>
        <begin position="123"/>
        <end position="285"/>
    </location>
</feature>
<dbReference type="EMBL" id="HG673641">
    <property type="protein sequence ID" value="CDI84279.1"/>
    <property type="molecule type" value="Genomic_DNA"/>
</dbReference>
<dbReference type="InterPro" id="IPR002818">
    <property type="entry name" value="DJ-1/PfpI"/>
</dbReference>
<evidence type="ECO:0000256" key="2">
    <source>
        <dbReference type="SAM" id="SignalP"/>
    </source>
</evidence>
<accession>U6H0I7</accession>
<dbReference type="Proteomes" id="UP000018050">
    <property type="component" value="Unassembled WGS sequence"/>
</dbReference>
<reference evidence="4" key="2">
    <citation type="submission" date="2013-10" db="EMBL/GenBank/DDBJ databases">
        <authorList>
            <person name="Aslett M."/>
        </authorList>
    </citation>
    <scope>NUCLEOTIDE SEQUENCE</scope>
    <source>
        <strain evidence="4">Houghton</strain>
    </source>
</reference>
<gene>
    <name evidence="4" type="ORF">EAH_00051110</name>
</gene>
<dbReference type="PANTHER" id="PTHR48094:SF12">
    <property type="entry name" value="PARKINSON DISEASE PROTEIN 7 HOMOLOG"/>
    <property type="match status" value="1"/>
</dbReference>